<gene>
    <name evidence="3" type="ORF">ACRB68_42220</name>
</gene>
<sequence length="390" mass="43152">MEQGAVPPQGRRSTDEVPPGPALAERMRMVPAGERCAVLVEHFRESASSPSLDWIAGLAACSEEFGLTVPEIRRVASDLGWVARLAERRYPGELEWGLARGVAGSRRHRLVLTYVHGQRLRYDFRFRELLERSNAWLAEFHDDALVLGFAAFGALGSRALNGLDLYNRAVAAPDADDKSRQLCLNAIWFADHVPGSPELLIDLSEELMARGEINENVHYRRASAFRRLGRFDEALTEIDLAIDRFGVGNILVHEQYAQERRTILNARDVRRQAEEITGELGERISARVDERVGEAAEALQARIDEAAAQMAQKMAVAQQMVSDGLLKMVEVLGLFVTLLGFLIGSGTVVVKAKTFDERATAMGLVTAGALVFFLLLRLTIGLRRKHRAAG</sequence>
<name>A0A7K0BY74_9ACTN</name>
<evidence type="ECO:0000313" key="3">
    <source>
        <dbReference type="EMBL" id="MQY06141.1"/>
    </source>
</evidence>
<dbReference type="OrthoDB" id="4105426at2"/>
<keyword evidence="4" id="KW-1185">Reference proteome</keyword>
<evidence type="ECO:0000256" key="2">
    <source>
        <dbReference type="SAM" id="Phobius"/>
    </source>
</evidence>
<dbReference type="RefSeq" id="WP_153534585.1">
    <property type="nucleotide sequence ID" value="NZ_WEGH01000002.1"/>
</dbReference>
<evidence type="ECO:0000313" key="4">
    <source>
        <dbReference type="Proteomes" id="UP000487268"/>
    </source>
</evidence>
<feature type="region of interest" description="Disordered" evidence="1">
    <location>
        <begin position="1"/>
        <end position="21"/>
    </location>
</feature>
<accession>A0A7K0BY74</accession>
<comment type="caution">
    <text evidence="3">The sequence shown here is derived from an EMBL/GenBank/DDBJ whole genome shotgun (WGS) entry which is preliminary data.</text>
</comment>
<feature type="transmembrane region" description="Helical" evidence="2">
    <location>
        <begin position="328"/>
        <end position="349"/>
    </location>
</feature>
<protein>
    <recommendedName>
        <fullName evidence="5">Tetratricopeptide repeat protein</fullName>
    </recommendedName>
</protein>
<proteinExistence type="predicted"/>
<reference evidence="3 4" key="1">
    <citation type="submission" date="2019-10" db="EMBL/GenBank/DDBJ databases">
        <title>Actinomadura rubteroloni sp. nov. and Actinomadura macrotermitis sp. nov., isolated from the gut of fungus growing-termite Macrotermes natalensis.</title>
        <authorList>
            <person name="Benndorf R."/>
            <person name="Martin K."/>
            <person name="Kuefner M."/>
            <person name="De Beer W."/>
            <person name="Kaster A.-K."/>
            <person name="Vollmers J."/>
            <person name="Poulsen M."/>
            <person name="Beemelmanns C."/>
        </authorList>
    </citation>
    <scope>NUCLEOTIDE SEQUENCE [LARGE SCALE GENOMIC DNA]</scope>
    <source>
        <strain evidence="3 4">RB68</strain>
    </source>
</reference>
<feature type="transmembrane region" description="Helical" evidence="2">
    <location>
        <begin position="361"/>
        <end position="380"/>
    </location>
</feature>
<keyword evidence="2" id="KW-1133">Transmembrane helix</keyword>
<dbReference type="EMBL" id="WEGH01000002">
    <property type="protein sequence ID" value="MQY06141.1"/>
    <property type="molecule type" value="Genomic_DNA"/>
</dbReference>
<organism evidence="3 4">
    <name type="scientific">Actinomadura macrotermitis</name>
    <dbReference type="NCBI Taxonomy" id="2585200"/>
    <lineage>
        <taxon>Bacteria</taxon>
        <taxon>Bacillati</taxon>
        <taxon>Actinomycetota</taxon>
        <taxon>Actinomycetes</taxon>
        <taxon>Streptosporangiales</taxon>
        <taxon>Thermomonosporaceae</taxon>
        <taxon>Actinomadura</taxon>
    </lineage>
</organism>
<evidence type="ECO:0008006" key="5">
    <source>
        <dbReference type="Google" id="ProtNLM"/>
    </source>
</evidence>
<keyword evidence="2" id="KW-0812">Transmembrane</keyword>
<keyword evidence="2" id="KW-0472">Membrane</keyword>
<evidence type="ECO:0000256" key="1">
    <source>
        <dbReference type="SAM" id="MobiDB-lite"/>
    </source>
</evidence>
<dbReference type="AlphaFoldDB" id="A0A7K0BY74"/>
<dbReference type="Proteomes" id="UP000487268">
    <property type="component" value="Unassembled WGS sequence"/>
</dbReference>